<keyword evidence="12" id="KW-0732">Signal</keyword>
<dbReference type="PRINTS" id="PR00695">
    <property type="entry name" value="CUNO2RDTASE"/>
</dbReference>
<dbReference type="Pfam" id="PF07732">
    <property type="entry name" value="Cu-oxidase_3"/>
    <property type="match status" value="1"/>
</dbReference>
<evidence type="ECO:0000256" key="6">
    <source>
        <dbReference type="ARBA" id="ARBA00022723"/>
    </source>
</evidence>
<evidence type="ECO:0000256" key="12">
    <source>
        <dbReference type="RuleBase" id="RU365025"/>
    </source>
</evidence>
<dbReference type="GeneID" id="95551882"/>
<protein>
    <recommendedName>
        <fullName evidence="5 12">Copper-containing nitrite reductase</fullName>
        <ecNumber evidence="4 12">1.7.2.1</ecNumber>
    </recommendedName>
</protein>
<comment type="cofactor">
    <cofactor evidence="12">
        <name>Cu(2+)</name>
        <dbReference type="ChEBI" id="CHEBI:29036"/>
    </cofactor>
    <text evidence="12">Binds 1 Cu(+) ion.</text>
</comment>
<reference evidence="16" key="1">
    <citation type="submission" date="2017-04" db="EMBL/GenBank/DDBJ databases">
        <authorList>
            <person name="Varghese N."/>
            <person name="Submissions S."/>
        </authorList>
    </citation>
    <scope>NUCLEOTIDE SEQUENCE [LARGE SCALE GENOMIC DNA]</scope>
    <source>
        <strain evidence="16">Ballard 720</strain>
    </source>
</reference>
<dbReference type="GO" id="GO:0005507">
    <property type="term" value="F:copper ion binding"/>
    <property type="evidence" value="ECO:0007669"/>
    <property type="project" value="InterPro"/>
</dbReference>
<feature type="binding site" description="type 1 copper site" evidence="11">
    <location>
        <position position="274"/>
    </location>
    <ligand>
        <name>Cu cation</name>
        <dbReference type="ChEBI" id="CHEBI:23378"/>
        <label>1</label>
    </ligand>
</feature>
<organism evidence="15 16">
    <name type="scientific">Trinickia caryophylli</name>
    <name type="common">Paraburkholderia caryophylli</name>
    <dbReference type="NCBI Taxonomy" id="28094"/>
    <lineage>
        <taxon>Bacteria</taxon>
        <taxon>Pseudomonadati</taxon>
        <taxon>Pseudomonadota</taxon>
        <taxon>Betaproteobacteria</taxon>
        <taxon>Burkholderiales</taxon>
        <taxon>Burkholderiaceae</taxon>
        <taxon>Trinickia</taxon>
    </lineage>
</organism>
<dbReference type="InterPro" id="IPR033138">
    <property type="entry name" value="Cu_oxidase_CS"/>
</dbReference>
<comment type="subunit">
    <text evidence="3 12">Homotrimer.</text>
</comment>
<dbReference type="EMBL" id="FXAH01000012">
    <property type="protein sequence ID" value="SMF59669.1"/>
    <property type="molecule type" value="Genomic_DNA"/>
</dbReference>
<keyword evidence="6 11" id="KW-0479">Metal-binding</keyword>
<keyword evidence="9 11" id="KW-0186">Copper</keyword>
<dbReference type="InterPro" id="IPR045087">
    <property type="entry name" value="Cu-oxidase_fam"/>
</dbReference>
<dbReference type="STRING" id="28094.SAMN06295900_11213"/>
<dbReference type="CDD" id="cd00920">
    <property type="entry name" value="Cupredoxin"/>
    <property type="match status" value="1"/>
</dbReference>
<feature type="domain" description="Plastocyanin-like" evidence="14">
    <location>
        <begin position="228"/>
        <end position="332"/>
    </location>
</feature>
<evidence type="ECO:0000259" key="13">
    <source>
        <dbReference type="Pfam" id="PF07731"/>
    </source>
</evidence>
<dbReference type="InterPro" id="IPR008972">
    <property type="entry name" value="Cupredoxin"/>
</dbReference>
<dbReference type="GO" id="GO:0042597">
    <property type="term" value="C:periplasmic space"/>
    <property type="evidence" value="ECO:0007669"/>
    <property type="project" value="UniProtKB-SubCell"/>
</dbReference>
<feature type="domain" description="Plastocyanin-like" evidence="13">
    <location>
        <begin position="368"/>
        <end position="481"/>
    </location>
</feature>
<feature type="chain" id="PRO_5015217910" description="Copper-containing nitrite reductase" evidence="12">
    <location>
        <begin position="26"/>
        <end position="495"/>
    </location>
</feature>
<dbReference type="CDD" id="cd04208">
    <property type="entry name" value="CuRO_2_CuNIR"/>
    <property type="match status" value="1"/>
</dbReference>
<evidence type="ECO:0000256" key="9">
    <source>
        <dbReference type="ARBA" id="ARBA00023008"/>
    </source>
</evidence>
<comment type="catalytic activity">
    <reaction evidence="10 12">
        <text>nitric oxide + Fe(III)-[cytochrome c] + H2O = Fe(II)-[cytochrome c] + nitrite + 2 H(+)</text>
        <dbReference type="Rhea" id="RHEA:15233"/>
        <dbReference type="Rhea" id="RHEA-COMP:10350"/>
        <dbReference type="Rhea" id="RHEA-COMP:14399"/>
        <dbReference type="ChEBI" id="CHEBI:15377"/>
        <dbReference type="ChEBI" id="CHEBI:15378"/>
        <dbReference type="ChEBI" id="CHEBI:16301"/>
        <dbReference type="ChEBI" id="CHEBI:16480"/>
        <dbReference type="ChEBI" id="CHEBI:29033"/>
        <dbReference type="ChEBI" id="CHEBI:29034"/>
        <dbReference type="EC" id="1.7.2.1"/>
    </reaction>
</comment>
<evidence type="ECO:0000256" key="3">
    <source>
        <dbReference type="ARBA" id="ARBA00011233"/>
    </source>
</evidence>
<dbReference type="SUPFAM" id="SSF49503">
    <property type="entry name" value="Cupredoxins"/>
    <property type="match status" value="3"/>
</dbReference>
<dbReference type="Gene3D" id="2.60.40.420">
    <property type="entry name" value="Cupredoxins - blue copper proteins"/>
    <property type="match status" value="3"/>
</dbReference>
<gene>
    <name evidence="15" type="ORF">SAMN06295900_11213</name>
</gene>
<dbReference type="Pfam" id="PF07731">
    <property type="entry name" value="Cu-oxidase_2"/>
    <property type="match status" value="1"/>
</dbReference>
<dbReference type="InterPro" id="IPR011706">
    <property type="entry name" value="Cu-oxidase_C"/>
</dbReference>
<comment type="subcellular location">
    <subcellularLocation>
        <location evidence="1">Periplasm</location>
    </subcellularLocation>
</comment>
<evidence type="ECO:0000313" key="15">
    <source>
        <dbReference type="EMBL" id="SMF59669.1"/>
    </source>
</evidence>
<feature type="binding site" description="type 1 copper site" evidence="11">
    <location>
        <position position="309"/>
    </location>
    <ligand>
        <name>Cu cation</name>
        <dbReference type="ChEBI" id="CHEBI:23378"/>
        <label>1</label>
    </ligand>
</feature>
<evidence type="ECO:0000256" key="10">
    <source>
        <dbReference type="ARBA" id="ARBA00049340"/>
    </source>
</evidence>
<evidence type="ECO:0000313" key="16">
    <source>
        <dbReference type="Proteomes" id="UP000192911"/>
    </source>
</evidence>
<sequence length="495" mass="51932">MFRFRLTAVCAAILMTATFSTASLAADAAAGQAGAVQTAAAKGKVKHFVLRTNIVDGKMAFVDESGKPNPVLKANVGDTVEISLASGEGAEHDIAIPDLNVASKRFSGASGPSTVRFVAKRAGEFTYFCTVAGHRPAGMEGKLEVSGTALASAHSDVGGAAPAAEHGEDGHTMKIAYKAAPPAATQPADPTAVDVVQDPSTVPAPIGDRAPQTLKYRIDTVELAGRLDDGTTFTYWTFNGKVPGPMLRARVGDTVELTLANSRTSKMIHSIDLHAVIGGMGGGKNTQVAPGQEKTITFKVAHPGLFVYHCATPLVPEHISAGMYGMILVEPEGGLPKVDREYYVMQGEMYTSHAFGTHGHETVDLAKLSSEQPEYYVFNGAVGSLTKTHKLVANVGETVRIFFGVGGPNKMSSFHVIGGVFDTVYDEASLSARKHDVQTTVVPPGGAAIVEMKMQYPGNYVLVDHALSRAGRGLAGILEVKGNADPAVYQVSTAH</sequence>
<keyword evidence="8 12" id="KW-0560">Oxidoreductase</keyword>
<feature type="binding site" description="type 1 copper site" evidence="11">
    <location>
        <position position="465"/>
    </location>
    <ligand>
        <name>Cu cation</name>
        <dbReference type="ChEBI" id="CHEBI:23378"/>
        <label>1</label>
    </ligand>
</feature>
<name>A0A1X7FX87_TRICW</name>
<comment type="cofactor">
    <cofactor evidence="12">
        <name>Cu(+)</name>
        <dbReference type="ChEBI" id="CHEBI:49552"/>
    </cofactor>
    <text evidence="12">Binds 1 Cu(+) ion.</text>
</comment>
<accession>A0A1X7FX87</accession>
<dbReference type="CDD" id="cd11020">
    <property type="entry name" value="CuRO_1_CuNIR"/>
    <property type="match status" value="1"/>
</dbReference>
<dbReference type="PANTHER" id="PTHR11709:SF394">
    <property type="entry name" value="FI03373P-RELATED"/>
    <property type="match status" value="1"/>
</dbReference>
<feature type="binding site" description="type 1 copper site" evidence="11">
    <location>
        <position position="323"/>
    </location>
    <ligand>
        <name>Cu cation</name>
        <dbReference type="ChEBI" id="CHEBI:23378"/>
        <label>1</label>
    </ligand>
</feature>
<dbReference type="InterPro" id="IPR011707">
    <property type="entry name" value="Cu-oxidase-like_N"/>
</dbReference>
<evidence type="ECO:0000256" key="8">
    <source>
        <dbReference type="ARBA" id="ARBA00023002"/>
    </source>
</evidence>
<dbReference type="EC" id="1.7.2.1" evidence="4 12"/>
<keyword evidence="16" id="KW-1185">Reference proteome</keyword>
<dbReference type="NCBIfam" id="TIGR02376">
    <property type="entry name" value="Cu_nitrite_red"/>
    <property type="match status" value="1"/>
</dbReference>
<evidence type="ECO:0000259" key="14">
    <source>
        <dbReference type="Pfam" id="PF07732"/>
    </source>
</evidence>
<feature type="binding site" description="type 1 copper site" evidence="11">
    <location>
        <position position="310"/>
    </location>
    <ligand>
        <name>Cu cation</name>
        <dbReference type="ChEBI" id="CHEBI:23378"/>
        <label>1</label>
    </ligand>
</feature>
<dbReference type="PANTHER" id="PTHR11709">
    <property type="entry name" value="MULTI-COPPER OXIDASE"/>
    <property type="match status" value="1"/>
</dbReference>
<feature type="binding site" description="type 1 copper site" evidence="11">
    <location>
        <position position="318"/>
    </location>
    <ligand>
        <name>Cu cation</name>
        <dbReference type="ChEBI" id="CHEBI:23378"/>
        <label>1</label>
    </ligand>
</feature>
<dbReference type="OrthoDB" id="9757546at2"/>
<evidence type="ECO:0000256" key="11">
    <source>
        <dbReference type="PIRSR" id="PIRSR601287-1"/>
    </source>
</evidence>
<comment type="similarity">
    <text evidence="2 12">Belongs to the multicopper oxidase family.</text>
</comment>
<evidence type="ECO:0000256" key="4">
    <source>
        <dbReference type="ARBA" id="ARBA00011882"/>
    </source>
</evidence>
<feature type="binding site" description="type 1 copper site" evidence="11">
    <location>
        <position position="269"/>
    </location>
    <ligand>
        <name>Cu cation</name>
        <dbReference type="ChEBI" id="CHEBI:23378"/>
        <label>1</label>
    </ligand>
</feature>
<proteinExistence type="inferred from homology"/>
<evidence type="ECO:0000256" key="2">
    <source>
        <dbReference type="ARBA" id="ARBA00010609"/>
    </source>
</evidence>
<dbReference type="GO" id="GO:0050421">
    <property type="term" value="F:nitrite reductase (NO-forming) activity"/>
    <property type="evidence" value="ECO:0007669"/>
    <property type="project" value="UniProtKB-EC"/>
</dbReference>
<keyword evidence="7" id="KW-0677">Repeat</keyword>
<dbReference type="PROSITE" id="PS00079">
    <property type="entry name" value="MULTICOPPER_OXIDASE1"/>
    <property type="match status" value="1"/>
</dbReference>
<dbReference type="InterPro" id="IPR001287">
    <property type="entry name" value="NO2-reductase_Cu"/>
</dbReference>
<feature type="signal peptide" evidence="12">
    <location>
        <begin position="1"/>
        <end position="25"/>
    </location>
</feature>
<dbReference type="Proteomes" id="UP000192911">
    <property type="component" value="Unassembled WGS sequence"/>
</dbReference>
<dbReference type="FunFam" id="2.60.40.420:FF:000093">
    <property type="entry name" value="Copper-containing nitrite reductase"/>
    <property type="match status" value="1"/>
</dbReference>
<dbReference type="RefSeq" id="WP_085229106.1">
    <property type="nucleotide sequence ID" value="NZ_BSQD01000012.1"/>
</dbReference>
<evidence type="ECO:0000256" key="5">
    <source>
        <dbReference type="ARBA" id="ARBA00017290"/>
    </source>
</evidence>
<dbReference type="AlphaFoldDB" id="A0A1X7FX87"/>
<evidence type="ECO:0000256" key="7">
    <source>
        <dbReference type="ARBA" id="ARBA00022737"/>
    </source>
</evidence>
<evidence type="ECO:0000256" key="1">
    <source>
        <dbReference type="ARBA" id="ARBA00004418"/>
    </source>
</evidence>